<reference evidence="2" key="1">
    <citation type="submission" date="2022-07" db="EMBL/GenBank/DDBJ databases">
        <title>Phylogenomic reconstructions and comparative analyses of Kickxellomycotina fungi.</title>
        <authorList>
            <person name="Reynolds N.K."/>
            <person name="Stajich J.E."/>
            <person name="Barry K."/>
            <person name="Grigoriev I.V."/>
            <person name="Crous P."/>
            <person name="Smith M.E."/>
        </authorList>
    </citation>
    <scope>NUCLEOTIDE SEQUENCE</scope>
    <source>
        <strain evidence="2">NBRC 100468</strain>
    </source>
</reference>
<protein>
    <submittedName>
        <fullName evidence="2">Uncharacterized protein</fullName>
    </submittedName>
</protein>
<keyword evidence="3" id="KW-1185">Reference proteome</keyword>
<feature type="coiled-coil region" evidence="1">
    <location>
        <begin position="89"/>
        <end position="234"/>
    </location>
</feature>
<dbReference type="Proteomes" id="UP001150538">
    <property type="component" value="Unassembled WGS sequence"/>
</dbReference>
<dbReference type="EMBL" id="JANBPU010000198">
    <property type="protein sequence ID" value="KAJ1914438.1"/>
    <property type="molecule type" value="Genomic_DNA"/>
</dbReference>
<accession>A0A9W8A009</accession>
<proteinExistence type="predicted"/>
<name>A0A9W8A009_9FUNG</name>
<dbReference type="AlphaFoldDB" id="A0A9W8A009"/>
<evidence type="ECO:0000313" key="2">
    <source>
        <dbReference type="EMBL" id="KAJ1914438.1"/>
    </source>
</evidence>
<evidence type="ECO:0000313" key="3">
    <source>
        <dbReference type="Proteomes" id="UP001150538"/>
    </source>
</evidence>
<gene>
    <name evidence="2" type="ORF">H4219_004793</name>
</gene>
<sequence>MMDPNTSNLFQDQNIKSIYEISREITQKNNEGFSEEVLMANIEANNAQIEYLKDLSNGLEEKYIQMYGQQMFIETLMEDIVKFPSQEEVEQSEKDAQSIQEKSKQLKQSLLKQQQNLKNIVAEFVRAEQENEKAAAKKDQLSQQVQELRQQLESLQTNSPQETPENDGKRQIKELQEQLANVKRQAQEHRENLKISEDRYNKQQKIYDKKMEAVKKIEGEHRQLTAQAKEILSNNGGGNNDKAALDAQKKWYEMTLEWMKQISPVENVVVDAGSSKITLIINNTGFVDNSSSASSGHKTRVHLFVHPQTLKLADIKVDGDEINNIETGELKRLVNDAIQKQDIWVLLNKLCIS</sequence>
<evidence type="ECO:0000256" key="1">
    <source>
        <dbReference type="SAM" id="Coils"/>
    </source>
</evidence>
<comment type="caution">
    <text evidence="2">The sequence shown here is derived from an EMBL/GenBank/DDBJ whole genome shotgun (WGS) entry which is preliminary data.</text>
</comment>
<organism evidence="2 3">
    <name type="scientific">Mycoemilia scoparia</name>
    <dbReference type="NCBI Taxonomy" id="417184"/>
    <lineage>
        <taxon>Eukaryota</taxon>
        <taxon>Fungi</taxon>
        <taxon>Fungi incertae sedis</taxon>
        <taxon>Zoopagomycota</taxon>
        <taxon>Kickxellomycotina</taxon>
        <taxon>Kickxellomycetes</taxon>
        <taxon>Kickxellales</taxon>
        <taxon>Kickxellaceae</taxon>
        <taxon>Mycoemilia</taxon>
    </lineage>
</organism>
<keyword evidence="1" id="KW-0175">Coiled coil</keyword>